<dbReference type="RefSeq" id="WP_171289009.1">
    <property type="nucleotide sequence ID" value="NZ_FZLN01000001.1"/>
</dbReference>
<keyword evidence="3" id="KW-1185">Reference proteome</keyword>
<reference evidence="3" key="1">
    <citation type="submission" date="2017-06" db="EMBL/GenBank/DDBJ databases">
        <authorList>
            <person name="Varghese N."/>
            <person name="Submissions S."/>
        </authorList>
    </citation>
    <scope>NUCLEOTIDE SEQUENCE [LARGE SCALE GENOMIC DNA]</scope>
    <source>
        <strain evidence="3">ANC 5114</strain>
    </source>
</reference>
<feature type="compositionally biased region" description="Basic and acidic residues" evidence="1">
    <location>
        <begin position="25"/>
        <end position="37"/>
    </location>
</feature>
<organism evidence="2 3">
    <name type="scientific">Acinetobacter apis</name>
    <dbReference type="NCBI Taxonomy" id="1229165"/>
    <lineage>
        <taxon>Bacteria</taxon>
        <taxon>Pseudomonadati</taxon>
        <taxon>Pseudomonadota</taxon>
        <taxon>Gammaproteobacteria</taxon>
        <taxon>Moraxellales</taxon>
        <taxon>Moraxellaceae</taxon>
        <taxon>Acinetobacter</taxon>
    </lineage>
</organism>
<protein>
    <submittedName>
        <fullName evidence="2">Uncharacterized protein</fullName>
    </submittedName>
</protein>
<evidence type="ECO:0000313" key="3">
    <source>
        <dbReference type="Proteomes" id="UP000243463"/>
    </source>
</evidence>
<evidence type="ECO:0000313" key="2">
    <source>
        <dbReference type="EMBL" id="SNQ28244.1"/>
    </source>
</evidence>
<sequence length="51" mass="5861">MKLKTPSCIKKRNHVALSPLLHKGGMHETEKPKALNRKDRKQAKLALKHSY</sequence>
<dbReference type="Proteomes" id="UP000243463">
    <property type="component" value="Unassembled WGS sequence"/>
</dbReference>
<dbReference type="EMBL" id="FZLN01000001">
    <property type="protein sequence ID" value="SNQ28244.1"/>
    <property type="molecule type" value="Genomic_DNA"/>
</dbReference>
<feature type="region of interest" description="Disordered" evidence="1">
    <location>
        <begin position="19"/>
        <end position="51"/>
    </location>
</feature>
<name>A0A217ECV1_9GAMM</name>
<evidence type="ECO:0000256" key="1">
    <source>
        <dbReference type="SAM" id="MobiDB-lite"/>
    </source>
</evidence>
<gene>
    <name evidence="2" type="ORF">SAMN05444584_0157</name>
</gene>
<accession>A0A217ECV1</accession>
<proteinExistence type="predicted"/>
<feature type="compositionally biased region" description="Basic residues" evidence="1">
    <location>
        <begin position="38"/>
        <end position="51"/>
    </location>
</feature>
<dbReference type="AlphaFoldDB" id="A0A217ECV1"/>